<gene>
    <name evidence="3" type="ORF">KHLLAP_LOCUS2149</name>
</gene>
<dbReference type="EMBL" id="CAUWAG010000003">
    <property type="protein sequence ID" value="CAJ2501681.1"/>
    <property type="molecule type" value="Genomic_DNA"/>
</dbReference>
<name>A0AAI8VB61_9PEZI</name>
<keyword evidence="4" id="KW-1185">Reference proteome</keyword>
<comment type="caution">
    <text evidence="3">The sequence shown here is derived from an EMBL/GenBank/DDBJ whole genome shotgun (WGS) entry which is preliminary data.</text>
</comment>
<organism evidence="3 4">
    <name type="scientific">Anthostomella pinea</name>
    <dbReference type="NCBI Taxonomy" id="933095"/>
    <lineage>
        <taxon>Eukaryota</taxon>
        <taxon>Fungi</taxon>
        <taxon>Dikarya</taxon>
        <taxon>Ascomycota</taxon>
        <taxon>Pezizomycotina</taxon>
        <taxon>Sordariomycetes</taxon>
        <taxon>Xylariomycetidae</taxon>
        <taxon>Xylariales</taxon>
        <taxon>Xylariaceae</taxon>
        <taxon>Anthostomella</taxon>
    </lineage>
</organism>
<protein>
    <submittedName>
        <fullName evidence="3">Uu.00g045340.m01.CDS01</fullName>
    </submittedName>
</protein>
<dbReference type="SMART" id="SM01111">
    <property type="entry name" value="CVNH"/>
    <property type="match status" value="1"/>
</dbReference>
<feature type="region of interest" description="Disordered" evidence="1">
    <location>
        <begin position="244"/>
        <end position="274"/>
    </location>
</feature>
<dbReference type="InterPro" id="IPR011058">
    <property type="entry name" value="Cyanovirin-N"/>
</dbReference>
<evidence type="ECO:0000256" key="1">
    <source>
        <dbReference type="SAM" id="MobiDB-lite"/>
    </source>
</evidence>
<evidence type="ECO:0000313" key="4">
    <source>
        <dbReference type="Proteomes" id="UP001295740"/>
    </source>
</evidence>
<dbReference type="PANTHER" id="PTHR37014">
    <property type="entry name" value="EXPRESSION LETHALITY PROTEIN HEL10, PUTATIVE (AFU_ORTHOLOGUE AFUA_1G06580)-RELATED"/>
    <property type="match status" value="1"/>
</dbReference>
<accession>A0AAI8VB61</accession>
<sequence length="384" mass="40677">MTRYPPTGPGQEGDIQGRGDNQGRGDYQGSSSAYGSQQPNEPDWRNYNSGEGQARGYQQQPSQPQRGSYGQGAAQSYYPGGQGYQQQQPQRGSYGQGVGQGYYGSNFPAYYYRRDPNQGDASGIPYYPGGLHQTPPGPGASQLPAYGQQQQYSPPQQAPASSYGGGQYSPPDWAAYGHWPQPYVPIPTAGQPLPPGGAEADRGLMGAVAGGAAGAYGGHRMGHGIMGGIGGAVAGSILEDALKQHNKKDKKPKQRRGSNSSSSSSSSSSCDDDEKRVMAGNFSASLDVRMEGRCTLVAECFDVEGRRHTSHLDLNECLTNNGGRLQWLKGGNFAASARTITLTDGGAVLVADLGDGRGGWNYVKVLLNERITNDNGRLHMLCAL</sequence>
<feature type="compositionally biased region" description="Low complexity" evidence="1">
    <location>
        <begin position="258"/>
        <end position="269"/>
    </location>
</feature>
<feature type="domain" description="Cyanovirin-N" evidence="2">
    <location>
        <begin position="281"/>
        <end position="380"/>
    </location>
</feature>
<feature type="compositionally biased region" description="Low complexity" evidence="1">
    <location>
        <begin position="71"/>
        <end position="93"/>
    </location>
</feature>
<evidence type="ECO:0000313" key="3">
    <source>
        <dbReference type="EMBL" id="CAJ2501681.1"/>
    </source>
</evidence>
<proteinExistence type="predicted"/>
<dbReference type="Pfam" id="PF08881">
    <property type="entry name" value="CVNH"/>
    <property type="match status" value="1"/>
</dbReference>
<feature type="region of interest" description="Disordered" evidence="1">
    <location>
        <begin position="1"/>
        <end position="169"/>
    </location>
</feature>
<dbReference type="PANTHER" id="PTHR37014:SF1">
    <property type="entry name" value="EXPRESSION LETHALITY PROTEIN HEL10, PUTATIVE (AFU_ORTHOLOGUE AFUA_1G06580)-RELATED"/>
    <property type="match status" value="1"/>
</dbReference>
<feature type="compositionally biased region" description="Low complexity" evidence="1">
    <location>
        <begin position="145"/>
        <end position="162"/>
    </location>
</feature>
<dbReference type="InterPro" id="IPR036673">
    <property type="entry name" value="Cyanovirin-N_sf"/>
</dbReference>
<feature type="compositionally biased region" description="Polar residues" evidence="1">
    <location>
        <begin position="46"/>
        <end position="68"/>
    </location>
</feature>
<dbReference type="SUPFAM" id="SSF51322">
    <property type="entry name" value="Cyanovirin-N"/>
    <property type="match status" value="1"/>
</dbReference>
<dbReference type="Proteomes" id="UP001295740">
    <property type="component" value="Unassembled WGS sequence"/>
</dbReference>
<evidence type="ECO:0000259" key="2">
    <source>
        <dbReference type="SMART" id="SM01111"/>
    </source>
</evidence>
<feature type="compositionally biased region" description="Low complexity" evidence="1">
    <location>
        <begin position="27"/>
        <end position="38"/>
    </location>
</feature>
<feature type="compositionally biased region" description="Basic residues" evidence="1">
    <location>
        <begin position="244"/>
        <end position="256"/>
    </location>
</feature>
<dbReference type="Gene3D" id="2.30.60.10">
    <property type="entry name" value="Cyanovirin-N"/>
    <property type="match status" value="1"/>
</dbReference>
<dbReference type="AlphaFoldDB" id="A0AAI8VB61"/>
<reference evidence="3" key="1">
    <citation type="submission" date="2023-10" db="EMBL/GenBank/DDBJ databases">
        <authorList>
            <person name="Hackl T."/>
        </authorList>
    </citation>
    <scope>NUCLEOTIDE SEQUENCE</scope>
</reference>